<reference evidence="3 4" key="1">
    <citation type="submission" date="2017-08" db="EMBL/GenBank/DDBJ databases">
        <title>Infants hospitalized years apart are colonized by the same room-sourced microbial strains.</title>
        <authorList>
            <person name="Brooks B."/>
            <person name="Olm M.R."/>
            <person name="Firek B.A."/>
            <person name="Baker R."/>
            <person name="Thomas B.C."/>
            <person name="Morowitz M.J."/>
            <person name="Banfield J.F."/>
        </authorList>
    </citation>
    <scope>NUCLEOTIDE SEQUENCE [LARGE SCALE GENOMIC DNA]</scope>
    <source>
        <strain evidence="3">S2_005_002_R2_33</strain>
    </source>
</reference>
<evidence type="ECO:0000313" key="4">
    <source>
        <dbReference type="Proteomes" id="UP000249082"/>
    </source>
</evidence>
<evidence type="ECO:0000256" key="1">
    <source>
        <dbReference type="SAM" id="MobiDB-lite"/>
    </source>
</evidence>
<protein>
    <recommendedName>
        <fullName evidence="5">Lipoprotein</fullName>
    </recommendedName>
</protein>
<accession>A0A2W5NIY7</accession>
<feature type="signal peptide" evidence="2">
    <location>
        <begin position="1"/>
        <end position="27"/>
    </location>
</feature>
<dbReference type="Proteomes" id="UP000249082">
    <property type="component" value="Unassembled WGS sequence"/>
</dbReference>
<name>A0A2W5NIY7_9SPHN</name>
<feature type="compositionally biased region" description="Basic and acidic residues" evidence="1">
    <location>
        <begin position="53"/>
        <end position="69"/>
    </location>
</feature>
<keyword evidence="2" id="KW-0732">Signal</keyword>
<proteinExistence type="predicted"/>
<evidence type="ECO:0000313" key="3">
    <source>
        <dbReference type="EMBL" id="PZQ53034.1"/>
    </source>
</evidence>
<dbReference type="InterPro" id="IPR046613">
    <property type="entry name" value="DUF6726"/>
</dbReference>
<evidence type="ECO:0008006" key="5">
    <source>
        <dbReference type="Google" id="ProtNLM"/>
    </source>
</evidence>
<gene>
    <name evidence="3" type="ORF">DI555_18340</name>
</gene>
<dbReference type="Pfam" id="PF20487">
    <property type="entry name" value="DUF6726"/>
    <property type="match status" value="1"/>
</dbReference>
<evidence type="ECO:0000256" key="2">
    <source>
        <dbReference type="SAM" id="SignalP"/>
    </source>
</evidence>
<sequence>MNLRSLPFFAPALALASALLLSGCLSTAGKIVTAPVRIAGSAVDAVTTSQSEADEKRGRQMREQEEKLGKMQRQYQKHLRQCDRGDRQACNKARDDYADMQYLMPGAVPQRR</sequence>
<comment type="caution">
    <text evidence="3">The sequence shown here is derived from an EMBL/GenBank/DDBJ whole genome shotgun (WGS) entry which is preliminary data.</text>
</comment>
<dbReference type="AlphaFoldDB" id="A0A2W5NIY7"/>
<organism evidence="3 4">
    <name type="scientific">Novosphingobium pentaromativorans</name>
    <dbReference type="NCBI Taxonomy" id="205844"/>
    <lineage>
        <taxon>Bacteria</taxon>
        <taxon>Pseudomonadati</taxon>
        <taxon>Pseudomonadota</taxon>
        <taxon>Alphaproteobacteria</taxon>
        <taxon>Sphingomonadales</taxon>
        <taxon>Sphingomonadaceae</taxon>
        <taxon>Novosphingobium</taxon>
    </lineage>
</organism>
<dbReference type="PROSITE" id="PS51257">
    <property type="entry name" value="PROKAR_LIPOPROTEIN"/>
    <property type="match status" value="1"/>
</dbReference>
<feature type="chain" id="PRO_5016119296" description="Lipoprotein" evidence="2">
    <location>
        <begin position="28"/>
        <end position="112"/>
    </location>
</feature>
<dbReference type="EMBL" id="QFPX01000019">
    <property type="protein sequence ID" value="PZQ53034.1"/>
    <property type="molecule type" value="Genomic_DNA"/>
</dbReference>
<feature type="region of interest" description="Disordered" evidence="1">
    <location>
        <begin position="43"/>
        <end position="87"/>
    </location>
</feature>